<dbReference type="RefSeq" id="WP_115936649.1">
    <property type="nucleotide sequence ID" value="NZ_QRDW01000004.1"/>
</dbReference>
<accession>A0A3D9HMX4</accession>
<dbReference type="Proteomes" id="UP000256845">
    <property type="component" value="Unassembled WGS sequence"/>
</dbReference>
<comment type="caution">
    <text evidence="1">The sequence shown here is derived from an EMBL/GenBank/DDBJ whole genome shotgun (WGS) entry which is preliminary data.</text>
</comment>
<dbReference type="EMBL" id="QRDW01000004">
    <property type="protein sequence ID" value="RED50852.1"/>
    <property type="molecule type" value="Genomic_DNA"/>
</dbReference>
<gene>
    <name evidence="1" type="ORF">DFP90_104124</name>
</gene>
<keyword evidence="2" id="KW-1185">Reference proteome</keyword>
<dbReference type="Pfam" id="PF09476">
    <property type="entry name" value="Pilus_CpaD"/>
    <property type="match status" value="1"/>
</dbReference>
<keyword evidence="1" id="KW-0449">Lipoprotein</keyword>
<sequence>MNRHIIRKYAIRTGFLALAMMAAGCERYVENWEEVNGIPELEVHSVDYTHAVHFDPANNLPHSLEMDQLSQFMTRIRTRRDDPIEVRYENTPAQRDQAAIMKAILEDQGFQVRAKRIEAVDAGGKGSEPIVVAVTKAVIKLPDCPNWNDDVLDGYSNLTYQNFGCANVTNLGLMIDRPMDLVQGRSDGVFDGDLAASSIQRYRTRETTPLNIDDFGLVSESSSSSQTGE</sequence>
<dbReference type="InterPro" id="IPR019027">
    <property type="entry name" value="Pilus_biogenesis_CpaD-related"/>
</dbReference>
<evidence type="ECO:0000313" key="2">
    <source>
        <dbReference type="Proteomes" id="UP000256845"/>
    </source>
</evidence>
<name>A0A3D9HMX4_9PROT</name>
<proteinExistence type="predicted"/>
<protein>
    <submittedName>
        <fullName evidence="1">Pilus biogenesis lipoprotein CpaD</fullName>
    </submittedName>
</protein>
<evidence type="ECO:0000313" key="1">
    <source>
        <dbReference type="EMBL" id="RED50852.1"/>
    </source>
</evidence>
<dbReference type="OrthoDB" id="7346467at2"/>
<dbReference type="AlphaFoldDB" id="A0A3D9HMX4"/>
<reference evidence="1 2" key="1">
    <citation type="submission" date="2018-07" db="EMBL/GenBank/DDBJ databases">
        <title>Genomic Encyclopedia of Type Strains, Phase III (KMG-III): the genomes of soil and plant-associated and newly described type strains.</title>
        <authorList>
            <person name="Whitman W."/>
        </authorList>
    </citation>
    <scope>NUCLEOTIDE SEQUENCE [LARGE SCALE GENOMIC DNA]</scope>
    <source>
        <strain evidence="1 2">CECT 8488</strain>
    </source>
</reference>
<organism evidence="1 2">
    <name type="scientific">Aestuariispira insulae</name>
    <dbReference type="NCBI Taxonomy" id="1461337"/>
    <lineage>
        <taxon>Bacteria</taxon>
        <taxon>Pseudomonadati</taxon>
        <taxon>Pseudomonadota</taxon>
        <taxon>Alphaproteobacteria</taxon>
        <taxon>Rhodospirillales</taxon>
        <taxon>Kiloniellaceae</taxon>
        <taxon>Aestuariispira</taxon>
    </lineage>
</organism>
<dbReference type="PROSITE" id="PS51257">
    <property type="entry name" value="PROKAR_LIPOPROTEIN"/>
    <property type="match status" value="1"/>
</dbReference>